<evidence type="ECO:0000313" key="2">
    <source>
        <dbReference type="EMBL" id="EEH45077.1"/>
    </source>
</evidence>
<dbReference type="RefSeq" id="XP_010757365.1">
    <property type="nucleotide sequence ID" value="XM_010759063.1"/>
</dbReference>
<reference evidence="2 3" key="1">
    <citation type="journal article" date="2011" name="PLoS Genet.">
        <title>Comparative genomic analysis of human fungal pathogens causing paracoccidioidomycosis.</title>
        <authorList>
            <person name="Desjardins C.A."/>
            <person name="Champion M.D."/>
            <person name="Holder J.W."/>
            <person name="Muszewska A."/>
            <person name="Goldberg J."/>
            <person name="Bailao A.M."/>
            <person name="Brigido M.M."/>
            <person name="Ferreira M.E."/>
            <person name="Garcia A.M."/>
            <person name="Grynberg M."/>
            <person name="Gujja S."/>
            <person name="Heiman D.I."/>
            <person name="Henn M.R."/>
            <person name="Kodira C.D."/>
            <person name="Leon-Narvaez H."/>
            <person name="Longo L.V."/>
            <person name="Ma L.J."/>
            <person name="Malavazi I."/>
            <person name="Matsuo A.L."/>
            <person name="Morais F.V."/>
            <person name="Pereira M."/>
            <person name="Rodriguez-Brito S."/>
            <person name="Sakthikumar S."/>
            <person name="Salem-Izacc S.M."/>
            <person name="Sykes S.M."/>
            <person name="Teixeira M.M."/>
            <person name="Vallejo M.C."/>
            <person name="Walter M.E."/>
            <person name="Yandava C."/>
            <person name="Young S."/>
            <person name="Zeng Q."/>
            <person name="Zucker J."/>
            <person name="Felipe M.S."/>
            <person name="Goldman G.H."/>
            <person name="Haas B.J."/>
            <person name="McEwen J.G."/>
            <person name="Nino-Vega G."/>
            <person name="Puccia R."/>
            <person name="San-Blas G."/>
            <person name="Soares C.M."/>
            <person name="Birren B.W."/>
            <person name="Cuomo C.A."/>
        </authorList>
    </citation>
    <scope>NUCLEOTIDE SEQUENCE [LARGE SCALE GENOMIC DNA]</scope>
    <source>
        <strain evidence="2 3">Pb18</strain>
    </source>
</reference>
<organism evidence="2 3">
    <name type="scientific">Paracoccidioides brasiliensis (strain Pb18)</name>
    <dbReference type="NCBI Taxonomy" id="502780"/>
    <lineage>
        <taxon>Eukaryota</taxon>
        <taxon>Fungi</taxon>
        <taxon>Dikarya</taxon>
        <taxon>Ascomycota</taxon>
        <taxon>Pezizomycotina</taxon>
        <taxon>Eurotiomycetes</taxon>
        <taxon>Eurotiomycetidae</taxon>
        <taxon>Onygenales</taxon>
        <taxon>Ajellomycetaceae</taxon>
        <taxon>Paracoccidioides</taxon>
    </lineage>
</organism>
<evidence type="ECO:0000313" key="3">
    <source>
        <dbReference type="Proteomes" id="UP000001628"/>
    </source>
</evidence>
<dbReference type="Proteomes" id="UP000001628">
    <property type="component" value="Unassembled WGS sequence"/>
</dbReference>
<dbReference type="EMBL" id="KN275958">
    <property type="protein sequence ID" value="EEH45077.1"/>
    <property type="molecule type" value="Genomic_DNA"/>
</dbReference>
<feature type="region of interest" description="Disordered" evidence="1">
    <location>
        <begin position="1"/>
        <end position="32"/>
    </location>
</feature>
<dbReference type="VEuPathDB" id="FungiDB:PADG_01227"/>
<dbReference type="OrthoDB" id="4187501at2759"/>
<sequence length="419" mass="45800">MDSSKKPKAKGDTPEAPRRRLSERRSAGPRINYNVREYYKGINFNDKLKVPRADPHSQPGGISEARSSESSGHIAAPPQPQHSMLTSPTKPPSPELLWDTCLECVEVFSKCSRANKCKVYSAGEKCHSCMERDKMCLKIPRNLIPRVSKLQSITTRIGYLEREDSPWDLLEIKNLKSALGEEHGKFSEDLRKHFENMGTEVLPSSPKSNSVRPNRNVTPTVTTSVHTASPRNGISIKPDGNAAFSITAGTIKPDPEDSTPTRMDKSGTRAALATHTASVKTLFPKLTSTFPEIANRLFNGDLGADTSYGFSIPKNNNGAEYSRPTSSKEPTATAHSESGYRVAAVQANAASFAAARIPDERTGSSIWASSTNPSAETPDVLPQLLTVLGSIDNNLARIVHAMEVKKNGGRSVRNELYWE</sequence>
<dbReference type="eggNOG" id="ENOG502T5C5">
    <property type="taxonomic scope" value="Eukaryota"/>
</dbReference>
<dbReference type="HOGENOM" id="CLU_655687_0_0_1"/>
<dbReference type="AlphaFoldDB" id="C1G2R1"/>
<feature type="region of interest" description="Disordered" evidence="1">
    <location>
        <begin position="200"/>
        <end position="240"/>
    </location>
</feature>
<evidence type="ECO:0000256" key="1">
    <source>
        <dbReference type="SAM" id="MobiDB-lite"/>
    </source>
</evidence>
<accession>C1G2R1</accession>
<feature type="compositionally biased region" description="Basic and acidic residues" evidence="1">
    <location>
        <begin position="46"/>
        <end position="55"/>
    </location>
</feature>
<gene>
    <name evidence="2" type="ORF">PADG_01227</name>
</gene>
<feature type="region of interest" description="Disordered" evidence="1">
    <location>
        <begin position="46"/>
        <end position="91"/>
    </location>
</feature>
<feature type="compositionally biased region" description="Polar residues" evidence="1">
    <location>
        <begin position="205"/>
        <end position="232"/>
    </location>
</feature>
<name>C1G2R1_PARBD</name>
<dbReference type="InParanoid" id="C1G2R1"/>
<proteinExistence type="predicted"/>
<feature type="compositionally biased region" description="Basic and acidic residues" evidence="1">
    <location>
        <begin position="9"/>
        <end position="26"/>
    </location>
</feature>
<dbReference type="KEGG" id="pbn:PADG_01227"/>
<dbReference type="GeneID" id="22580933"/>
<dbReference type="OMA" id="SAGPRIN"/>
<keyword evidence="3" id="KW-1185">Reference proteome</keyword>
<feature type="region of interest" description="Disordered" evidence="1">
    <location>
        <begin position="315"/>
        <end position="335"/>
    </location>
</feature>
<protein>
    <submittedName>
        <fullName evidence="2">Uncharacterized protein</fullName>
    </submittedName>
</protein>